<dbReference type="PANTHER" id="PTHR14739:SF9">
    <property type="entry name" value="MICROTUBULE-ASSOCIATED PROTEIN 9"/>
    <property type="match status" value="1"/>
</dbReference>
<feature type="region of interest" description="Disordered" evidence="1">
    <location>
        <begin position="673"/>
        <end position="726"/>
    </location>
</feature>
<feature type="region of interest" description="Disordered" evidence="1">
    <location>
        <begin position="432"/>
        <end position="521"/>
    </location>
</feature>
<dbReference type="Proteomes" id="UP001178461">
    <property type="component" value="Chromosome 9"/>
</dbReference>
<feature type="compositionally biased region" description="Basic and acidic residues" evidence="1">
    <location>
        <begin position="209"/>
        <end position="220"/>
    </location>
</feature>
<name>A0AA35PDF2_9SAUR</name>
<dbReference type="GO" id="GO:0008017">
    <property type="term" value="F:microtubule binding"/>
    <property type="evidence" value="ECO:0007669"/>
    <property type="project" value="TreeGrafter"/>
</dbReference>
<dbReference type="GO" id="GO:1902412">
    <property type="term" value="P:regulation of mitotic cytokinesis"/>
    <property type="evidence" value="ECO:0007669"/>
    <property type="project" value="TreeGrafter"/>
</dbReference>
<feature type="compositionally biased region" description="Polar residues" evidence="1">
    <location>
        <begin position="505"/>
        <end position="514"/>
    </location>
</feature>
<feature type="region of interest" description="Disordered" evidence="1">
    <location>
        <begin position="76"/>
        <end position="111"/>
    </location>
</feature>
<sequence>MATLLGVCAVSARVAGVARPVAGAGARSEWALLSPLARVQSKNLPATRDLPSLDHNPKFSKRTTFQEELQEALLARAAKQQSSEYSEDFESDEEGSEEEFPETVENTPKKSISFATSKYNLRNMSTLKRESADDLSSSDEDERPQYVSRFEREILSDERQAEHSGSGEGSASKTSISFEVSLPDHYSFEKKYADDLILTEAEEKRLQETAMLESKHRVEERQEDDSVSEEGSGFEEEGDKQEEEPVFELQIERDDTVQCKTEIKPVPRPREFKTKAASASAENISIPARYDYAKPSSQPRSVLRKSSHVEDYEGTKAEDRTSHSHRFSLSAPSSETRLNDQVKKSENRALSESPGPEGPWIASSSSPFPIHFSSVDERTGDSNLAISAEESSSKEDEQKETDNCNDLKLLDSGRESPSVIELMMTTVYEKNKKLHKSTEDDLEGKLQTLEHSAVEDGSNETTKEDKFEQKVALSTSKAVLGTSKDSLKEEGEEKETGPQKAKSPISRSFSSTYLKKTGKHSPIPISTSSQYLGTLKVLDNKHLQKFSAELDKADSLRAAVYQDWLEKKRIFLLELQRIKRNKAENLREKNEKEAAAKKEEALASFEAWKAMKEKEAKKLAEKKRLEEAKKKMEAELNEKKKEEAQKAFEKWKEKKAEYLKQQIERKKRVERLKKKKEEEVVAEKKKDSTSAVEKWNEKKEEFLKQKKKEKTQERRKQIEQEVEKEEKDKRAIEEYEKWLEEPLLLQSHVSPAKNQQSLAAAAAAQEKKEMNQMIQTKQKKLQVILEDETPPPWSPPGKVVSSRSY</sequence>
<feature type="region of interest" description="Disordered" evidence="1">
    <location>
        <begin position="123"/>
        <end position="176"/>
    </location>
</feature>
<feature type="compositionally biased region" description="Basic and acidic residues" evidence="1">
    <location>
        <begin position="675"/>
        <end position="726"/>
    </location>
</feature>
<dbReference type="GO" id="GO:0000235">
    <property type="term" value="C:astral microtubule"/>
    <property type="evidence" value="ECO:0007669"/>
    <property type="project" value="TreeGrafter"/>
</dbReference>
<reference evidence="2" key="1">
    <citation type="submission" date="2022-12" db="EMBL/GenBank/DDBJ databases">
        <authorList>
            <person name="Alioto T."/>
            <person name="Alioto T."/>
            <person name="Gomez Garrido J."/>
        </authorList>
    </citation>
    <scope>NUCLEOTIDE SEQUENCE</scope>
</reference>
<dbReference type="GO" id="GO:0090307">
    <property type="term" value="P:mitotic spindle assembly"/>
    <property type="evidence" value="ECO:0007669"/>
    <property type="project" value="TreeGrafter"/>
</dbReference>
<dbReference type="PANTHER" id="PTHR14739">
    <property type="entry name" value="MICROTUBULE-ASSOCIATED PROTEIN 9"/>
    <property type="match status" value="1"/>
</dbReference>
<accession>A0AA35PDF2</accession>
<feature type="compositionally biased region" description="Basic and acidic residues" evidence="1">
    <location>
        <begin position="391"/>
        <end position="402"/>
    </location>
</feature>
<feature type="compositionally biased region" description="Basic and acidic residues" evidence="1">
    <location>
        <begin position="250"/>
        <end position="274"/>
    </location>
</feature>
<evidence type="ECO:0000313" key="3">
    <source>
        <dbReference type="Proteomes" id="UP001178461"/>
    </source>
</evidence>
<evidence type="ECO:0000256" key="1">
    <source>
        <dbReference type="SAM" id="MobiDB-lite"/>
    </source>
</evidence>
<dbReference type="EMBL" id="OX395134">
    <property type="protein sequence ID" value="CAI5784194.1"/>
    <property type="molecule type" value="Genomic_DNA"/>
</dbReference>
<feature type="compositionally biased region" description="Acidic residues" evidence="1">
    <location>
        <begin position="85"/>
        <end position="102"/>
    </location>
</feature>
<feature type="compositionally biased region" description="Low complexity" evidence="1">
    <location>
        <begin position="363"/>
        <end position="373"/>
    </location>
</feature>
<proteinExistence type="predicted"/>
<feature type="compositionally biased region" description="Basic and acidic residues" evidence="1">
    <location>
        <begin position="149"/>
        <end position="162"/>
    </location>
</feature>
<gene>
    <name evidence="2" type="ORF">PODLI_1B018936</name>
</gene>
<feature type="region of interest" description="Disordered" evidence="1">
    <location>
        <begin position="209"/>
        <end position="418"/>
    </location>
</feature>
<evidence type="ECO:0000313" key="2">
    <source>
        <dbReference type="EMBL" id="CAI5784194.1"/>
    </source>
</evidence>
<protein>
    <submittedName>
        <fullName evidence="2">Microtubule associated protein 9</fullName>
    </submittedName>
</protein>
<organism evidence="2 3">
    <name type="scientific">Podarcis lilfordi</name>
    <name type="common">Lilford's wall lizard</name>
    <dbReference type="NCBI Taxonomy" id="74358"/>
    <lineage>
        <taxon>Eukaryota</taxon>
        <taxon>Metazoa</taxon>
        <taxon>Chordata</taxon>
        <taxon>Craniata</taxon>
        <taxon>Vertebrata</taxon>
        <taxon>Euteleostomi</taxon>
        <taxon>Lepidosauria</taxon>
        <taxon>Squamata</taxon>
        <taxon>Bifurcata</taxon>
        <taxon>Unidentata</taxon>
        <taxon>Episquamata</taxon>
        <taxon>Laterata</taxon>
        <taxon>Lacertibaenia</taxon>
        <taxon>Lacertidae</taxon>
        <taxon>Podarcis</taxon>
    </lineage>
</organism>
<dbReference type="GO" id="GO:0000281">
    <property type="term" value="P:mitotic cytokinesis"/>
    <property type="evidence" value="ECO:0007669"/>
    <property type="project" value="InterPro"/>
</dbReference>
<feature type="region of interest" description="Disordered" evidence="1">
    <location>
        <begin position="785"/>
        <end position="805"/>
    </location>
</feature>
<feature type="compositionally biased region" description="Basic and acidic residues" evidence="1">
    <location>
        <begin position="485"/>
        <end position="497"/>
    </location>
</feature>
<dbReference type="InterPro" id="IPR026106">
    <property type="entry name" value="MAP9"/>
</dbReference>
<feature type="compositionally biased region" description="Basic and acidic residues" evidence="1">
    <location>
        <begin position="307"/>
        <end position="322"/>
    </location>
</feature>
<dbReference type="AlphaFoldDB" id="A0AA35PDF2"/>
<feature type="compositionally biased region" description="Basic and acidic residues" evidence="1">
    <location>
        <begin position="337"/>
        <end position="349"/>
    </location>
</feature>
<keyword evidence="3" id="KW-1185">Reference proteome</keyword>
<feature type="compositionally biased region" description="Acidic residues" evidence="1">
    <location>
        <begin position="221"/>
        <end position="246"/>
    </location>
</feature>